<dbReference type="EMBL" id="MU858051">
    <property type="protein sequence ID" value="KAK4218720.1"/>
    <property type="molecule type" value="Genomic_DNA"/>
</dbReference>
<comment type="caution">
    <text evidence="3">The sequence shown here is derived from an EMBL/GenBank/DDBJ whole genome shotgun (WGS) entry which is preliminary data.</text>
</comment>
<keyword evidence="1" id="KW-0378">Hydrolase</keyword>
<dbReference type="Proteomes" id="UP001301769">
    <property type="component" value="Unassembled WGS sequence"/>
</dbReference>
<comment type="catalytic activity">
    <reaction evidence="1">
        <text>O-phospho-L-threonyl-[protein] + H2O = L-threonyl-[protein] + phosphate</text>
        <dbReference type="Rhea" id="RHEA:47004"/>
        <dbReference type="Rhea" id="RHEA-COMP:11060"/>
        <dbReference type="Rhea" id="RHEA-COMP:11605"/>
        <dbReference type="ChEBI" id="CHEBI:15377"/>
        <dbReference type="ChEBI" id="CHEBI:30013"/>
        <dbReference type="ChEBI" id="CHEBI:43474"/>
        <dbReference type="ChEBI" id="CHEBI:61977"/>
        <dbReference type="EC" id="3.1.3.16"/>
    </reaction>
</comment>
<keyword evidence="1" id="KW-0460">Magnesium</keyword>
<dbReference type="AlphaFoldDB" id="A0AAN6YJ66"/>
<feature type="compositionally biased region" description="Polar residues" evidence="2">
    <location>
        <begin position="89"/>
        <end position="115"/>
    </location>
</feature>
<dbReference type="EC" id="3.1.3.16" evidence="1"/>
<keyword evidence="1" id="KW-0464">Manganese</keyword>
<dbReference type="FunFam" id="3.60.40.10:FF:000118">
    <property type="entry name" value="Phosphatase 2C-like domain-containing protein"/>
    <property type="match status" value="1"/>
</dbReference>
<keyword evidence="4" id="KW-1185">Reference proteome</keyword>
<accession>A0AAN6YJ66</accession>
<comment type="cofactor">
    <cofactor evidence="1">
        <name>Mg(2+)</name>
        <dbReference type="ChEBI" id="CHEBI:18420"/>
    </cofactor>
</comment>
<reference evidence="3" key="1">
    <citation type="journal article" date="2023" name="Mol. Phylogenet. Evol.">
        <title>Genome-scale phylogeny and comparative genomics of the fungal order Sordariales.</title>
        <authorList>
            <person name="Hensen N."/>
            <person name="Bonometti L."/>
            <person name="Westerberg I."/>
            <person name="Brannstrom I.O."/>
            <person name="Guillou S."/>
            <person name="Cros-Aarteil S."/>
            <person name="Calhoun S."/>
            <person name="Haridas S."/>
            <person name="Kuo A."/>
            <person name="Mondo S."/>
            <person name="Pangilinan J."/>
            <person name="Riley R."/>
            <person name="LaButti K."/>
            <person name="Andreopoulos B."/>
            <person name="Lipzen A."/>
            <person name="Chen C."/>
            <person name="Yan M."/>
            <person name="Daum C."/>
            <person name="Ng V."/>
            <person name="Clum A."/>
            <person name="Steindorff A."/>
            <person name="Ohm R.A."/>
            <person name="Martin F."/>
            <person name="Silar P."/>
            <person name="Natvig D.O."/>
            <person name="Lalanne C."/>
            <person name="Gautier V."/>
            <person name="Ament-Velasquez S.L."/>
            <person name="Kruys A."/>
            <person name="Hutchinson M.I."/>
            <person name="Powell A.J."/>
            <person name="Barry K."/>
            <person name="Miller A.N."/>
            <person name="Grigoriev I.V."/>
            <person name="Debuchy R."/>
            <person name="Gladieux P."/>
            <person name="Hiltunen Thoren M."/>
            <person name="Johannesson H."/>
        </authorList>
    </citation>
    <scope>NUCLEOTIDE SEQUENCE</scope>
    <source>
        <strain evidence="3">PSN293</strain>
    </source>
</reference>
<feature type="compositionally biased region" description="Basic and acidic residues" evidence="2">
    <location>
        <begin position="116"/>
        <end position="127"/>
    </location>
</feature>
<comment type="catalytic activity">
    <reaction evidence="1">
        <text>O-phospho-L-seryl-[protein] + H2O = L-seryl-[protein] + phosphate</text>
        <dbReference type="Rhea" id="RHEA:20629"/>
        <dbReference type="Rhea" id="RHEA-COMP:9863"/>
        <dbReference type="Rhea" id="RHEA-COMP:11604"/>
        <dbReference type="ChEBI" id="CHEBI:15377"/>
        <dbReference type="ChEBI" id="CHEBI:29999"/>
        <dbReference type="ChEBI" id="CHEBI:43474"/>
        <dbReference type="ChEBI" id="CHEBI:83421"/>
        <dbReference type="EC" id="3.1.3.16"/>
    </reaction>
</comment>
<name>A0AAN6YJ66_9PEZI</name>
<protein>
    <recommendedName>
        <fullName evidence="1">Protein phosphatase</fullName>
        <ecNumber evidence="1">3.1.3.16</ecNumber>
    </recommendedName>
</protein>
<comment type="similarity">
    <text evidence="1">Belongs to the PP2C family.</text>
</comment>
<dbReference type="Gene3D" id="3.60.40.10">
    <property type="entry name" value="PPM-type phosphatase domain"/>
    <property type="match status" value="1"/>
</dbReference>
<dbReference type="GO" id="GO:0004722">
    <property type="term" value="F:protein serine/threonine phosphatase activity"/>
    <property type="evidence" value="ECO:0007669"/>
    <property type="project" value="UniProtKB-EC"/>
</dbReference>
<evidence type="ECO:0000313" key="3">
    <source>
        <dbReference type="EMBL" id="KAK4218720.1"/>
    </source>
</evidence>
<dbReference type="InterPro" id="IPR039123">
    <property type="entry name" value="PPTC7"/>
</dbReference>
<dbReference type="GO" id="GO:0046872">
    <property type="term" value="F:metal ion binding"/>
    <property type="evidence" value="ECO:0007669"/>
    <property type="project" value="UniProtKB-UniRule"/>
</dbReference>
<gene>
    <name evidence="3" type="ORF">QBC37DRAFT_411374</name>
</gene>
<feature type="compositionally biased region" description="Low complexity" evidence="2">
    <location>
        <begin position="172"/>
        <end position="182"/>
    </location>
</feature>
<evidence type="ECO:0000256" key="2">
    <source>
        <dbReference type="SAM" id="MobiDB-lite"/>
    </source>
</evidence>
<dbReference type="PANTHER" id="PTHR12320">
    <property type="entry name" value="PROTEIN PHOSPHATASE 2C"/>
    <property type="match status" value="1"/>
</dbReference>
<organism evidence="3 4">
    <name type="scientific">Rhypophila decipiens</name>
    <dbReference type="NCBI Taxonomy" id="261697"/>
    <lineage>
        <taxon>Eukaryota</taxon>
        <taxon>Fungi</taxon>
        <taxon>Dikarya</taxon>
        <taxon>Ascomycota</taxon>
        <taxon>Pezizomycotina</taxon>
        <taxon>Sordariomycetes</taxon>
        <taxon>Sordariomycetidae</taxon>
        <taxon>Sordariales</taxon>
        <taxon>Naviculisporaceae</taxon>
        <taxon>Rhypophila</taxon>
    </lineage>
</organism>
<keyword evidence="1" id="KW-0479">Metal-binding</keyword>
<dbReference type="SUPFAM" id="SSF81606">
    <property type="entry name" value="PP2C-like"/>
    <property type="match status" value="1"/>
</dbReference>
<dbReference type="InterPro" id="IPR036457">
    <property type="entry name" value="PPM-type-like_dom_sf"/>
</dbReference>
<evidence type="ECO:0000256" key="1">
    <source>
        <dbReference type="RuleBase" id="RU366020"/>
    </source>
</evidence>
<reference evidence="3" key="2">
    <citation type="submission" date="2023-05" db="EMBL/GenBank/DDBJ databases">
        <authorList>
            <consortium name="Lawrence Berkeley National Laboratory"/>
            <person name="Steindorff A."/>
            <person name="Hensen N."/>
            <person name="Bonometti L."/>
            <person name="Westerberg I."/>
            <person name="Brannstrom I.O."/>
            <person name="Guillou S."/>
            <person name="Cros-Aarteil S."/>
            <person name="Calhoun S."/>
            <person name="Haridas S."/>
            <person name="Kuo A."/>
            <person name="Mondo S."/>
            <person name="Pangilinan J."/>
            <person name="Riley R."/>
            <person name="Labutti K."/>
            <person name="Andreopoulos B."/>
            <person name="Lipzen A."/>
            <person name="Chen C."/>
            <person name="Yanf M."/>
            <person name="Daum C."/>
            <person name="Ng V."/>
            <person name="Clum A."/>
            <person name="Ohm R."/>
            <person name="Martin F."/>
            <person name="Silar P."/>
            <person name="Natvig D."/>
            <person name="Lalanne C."/>
            <person name="Gautier V."/>
            <person name="Ament-Velasquez S.L."/>
            <person name="Kruys A."/>
            <person name="Hutchinson M.I."/>
            <person name="Powell A.J."/>
            <person name="Barry K."/>
            <person name="Miller A.N."/>
            <person name="Grigoriev I.V."/>
            <person name="Debuchy R."/>
            <person name="Gladieux P."/>
            <person name="Thoren M.H."/>
            <person name="Johannesson H."/>
        </authorList>
    </citation>
    <scope>NUCLEOTIDE SEQUENCE</scope>
    <source>
        <strain evidence="3">PSN293</strain>
    </source>
</reference>
<comment type="cofactor">
    <cofactor evidence="1">
        <name>Mn(2+)</name>
        <dbReference type="ChEBI" id="CHEBI:29035"/>
    </cofactor>
</comment>
<evidence type="ECO:0000313" key="4">
    <source>
        <dbReference type="Proteomes" id="UP001301769"/>
    </source>
</evidence>
<dbReference type="PANTHER" id="PTHR12320:SF24">
    <property type="entry name" value="PROTEIN PHOSPHATASE"/>
    <property type="match status" value="1"/>
</dbReference>
<proteinExistence type="inferred from homology"/>
<keyword evidence="1" id="KW-0904">Protein phosphatase</keyword>
<feature type="region of interest" description="Disordered" evidence="2">
    <location>
        <begin position="165"/>
        <end position="189"/>
    </location>
</feature>
<sequence length="489" mass="53373">MRRLPSRLLASTPHAISRGIAPVSPTILARLQSRGSLRPAISVGGRQLPPSVSLRYEVIHVHQAGQRRLGFSTGRANLLRQDDDLLPSEQPTQTSKPSVTPASATKSSGPTTEAPRSTDDGEEDKGRSPTTAARSGELDLSSYPKVPYRFETGIGLFAKRTPRPFPPPFLSPPSGSFSDPLSTHNRSRDRRRAYVDGHIIQGYTNGDDAVFASDYFICANDGVGAWSTRPRGHAGLWARLILHFWATAIFEDAARQGEAYQPDPVAYLQRAYEQTLEATSAPNDWQGTTTAAGAQLHYRRRPQSPEDPTGGGIQVEPLLYVTNLGDSQVMVVRPSTRKMVFKSTEQWHWFDCPRQLGTNSPDTPKNCAVVNEVPILEGDIVLAMSDGVIDNLWEHEIVENVSQSLEKWNKGEVKGHKITRGGVVVESDHTASAMEYVAGELMEAAKVIALDPYAESPFMEHAIEEGLASEGGKLDDISVVAGMCVKAKE</sequence>
<feature type="region of interest" description="Disordered" evidence="2">
    <location>
        <begin position="85"/>
        <end position="138"/>
    </location>
</feature>